<keyword evidence="3" id="KW-1185">Reference proteome</keyword>
<feature type="transmembrane region" description="Helical" evidence="1">
    <location>
        <begin position="76"/>
        <end position="93"/>
    </location>
</feature>
<evidence type="ECO:0000313" key="3">
    <source>
        <dbReference type="Proteomes" id="UP000289841"/>
    </source>
</evidence>
<dbReference type="RefSeq" id="WP_026391085.1">
    <property type="nucleotide sequence ID" value="NZ_LR215048.1"/>
</dbReference>
<organism evidence="2 3">
    <name type="scientific">Haploplasma axanthum</name>
    <name type="common">Acholeplasma axanthum</name>
    <dbReference type="NCBI Taxonomy" id="29552"/>
    <lineage>
        <taxon>Bacteria</taxon>
        <taxon>Bacillati</taxon>
        <taxon>Mycoplasmatota</taxon>
        <taxon>Mollicutes</taxon>
        <taxon>Acholeplasmatales</taxon>
        <taxon>Acholeplasmataceae</taxon>
        <taxon>Haploplasma</taxon>
    </lineage>
</organism>
<dbReference type="KEGG" id="aaxa:NCTC10138_01208"/>
<reference evidence="2 3" key="1">
    <citation type="submission" date="2019-01" db="EMBL/GenBank/DDBJ databases">
        <authorList>
            <consortium name="Pathogen Informatics"/>
        </authorList>
    </citation>
    <scope>NUCLEOTIDE SEQUENCE [LARGE SCALE GENOMIC DNA]</scope>
    <source>
        <strain evidence="2 3">NCTC10138</strain>
    </source>
</reference>
<name>A0A449BEH2_HAPAX</name>
<feature type="transmembrane region" description="Helical" evidence="1">
    <location>
        <begin position="50"/>
        <end position="69"/>
    </location>
</feature>
<feature type="transmembrane region" description="Helical" evidence="1">
    <location>
        <begin position="113"/>
        <end position="136"/>
    </location>
</feature>
<feature type="transmembrane region" description="Helical" evidence="1">
    <location>
        <begin position="12"/>
        <end position="30"/>
    </location>
</feature>
<keyword evidence="1" id="KW-0812">Transmembrane</keyword>
<keyword evidence="1" id="KW-1133">Transmembrane helix</keyword>
<sequence>MDKKIIIRKVVFEIIGIILLALGVTGIIVTELGASSLDAFNVFFGKLVKIETGTATLITNAVIAVILFALTRNFKLVFSIVVGILIGLCINFWQPLLNNIFNIGDANSIMNHYWFSIPFGLVSIVIVAIGAAILIIEKLPMSSYDELTLYLSKKIGSYHKTKVLLDTFFLILAIILGLITKLLTTQINFFTIIVVIGVGPTINFILRIYEKRKEKKNAIE</sequence>
<dbReference type="AlphaFoldDB" id="A0A449BEH2"/>
<accession>A0A449BEH2</accession>
<dbReference type="Proteomes" id="UP000289841">
    <property type="component" value="Chromosome"/>
</dbReference>
<dbReference type="Pfam" id="PF19700">
    <property type="entry name" value="DUF6198"/>
    <property type="match status" value="1"/>
</dbReference>
<keyword evidence="1" id="KW-0472">Membrane</keyword>
<dbReference type="InterPro" id="IPR038750">
    <property type="entry name" value="YczE/YyaS-like"/>
</dbReference>
<evidence type="ECO:0008006" key="4">
    <source>
        <dbReference type="Google" id="ProtNLM"/>
    </source>
</evidence>
<gene>
    <name evidence="2" type="ORF">NCTC10138_01208</name>
</gene>
<feature type="transmembrane region" description="Helical" evidence="1">
    <location>
        <begin position="163"/>
        <end position="183"/>
    </location>
</feature>
<evidence type="ECO:0000313" key="2">
    <source>
        <dbReference type="EMBL" id="VEU80822.1"/>
    </source>
</evidence>
<protein>
    <recommendedName>
        <fullName evidence="4">YitT family protein</fullName>
    </recommendedName>
</protein>
<dbReference type="PANTHER" id="PTHR40078">
    <property type="entry name" value="INTEGRAL MEMBRANE PROTEIN-RELATED"/>
    <property type="match status" value="1"/>
</dbReference>
<dbReference type="STRING" id="1278311.GCA_000428705_00202"/>
<dbReference type="PANTHER" id="PTHR40078:SF1">
    <property type="entry name" value="INTEGRAL MEMBRANE PROTEIN"/>
    <property type="match status" value="1"/>
</dbReference>
<proteinExistence type="predicted"/>
<evidence type="ECO:0000256" key="1">
    <source>
        <dbReference type="SAM" id="Phobius"/>
    </source>
</evidence>
<dbReference type="EMBL" id="LR215048">
    <property type="protein sequence ID" value="VEU80822.1"/>
    <property type="molecule type" value="Genomic_DNA"/>
</dbReference>
<feature type="transmembrane region" description="Helical" evidence="1">
    <location>
        <begin position="189"/>
        <end position="209"/>
    </location>
</feature>